<reference evidence="3" key="1">
    <citation type="submission" date="2014-04" db="EMBL/GenBank/DDBJ databases">
        <title>Evolutionary Origins and Diversification of the Mycorrhizal Mutualists.</title>
        <authorList>
            <consortium name="DOE Joint Genome Institute"/>
            <consortium name="Mycorrhizal Genomics Consortium"/>
            <person name="Kohler A."/>
            <person name="Kuo A."/>
            <person name="Nagy L.G."/>
            <person name="Floudas D."/>
            <person name="Copeland A."/>
            <person name="Barry K.W."/>
            <person name="Cichocki N."/>
            <person name="Veneault-Fourrey C."/>
            <person name="LaButti K."/>
            <person name="Lindquist E.A."/>
            <person name="Lipzen A."/>
            <person name="Lundell T."/>
            <person name="Morin E."/>
            <person name="Murat C."/>
            <person name="Riley R."/>
            <person name="Ohm R."/>
            <person name="Sun H."/>
            <person name="Tunlid A."/>
            <person name="Henrissat B."/>
            <person name="Grigoriev I.V."/>
            <person name="Hibbett D.S."/>
            <person name="Martin F."/>
        </authorList>
    </citation>
    <scope>NUCLEOTIDE SEQUENCE [LARGE SCALE GENOMIC DNA]</scope>
    <source>
        <strain evidence="3">FD-334 SS-4</strain>
    </source>
</reference>
<proteinExistence type="predicted"/>
<accession>A0A0D2LZH7</accession>
<keyword evidence="3" id="KW-1185">Reference proteome</keyword>
<protein>
    <submittedName>
        <fullName evidence="2">Uncharacterized protein</fullName>
    </submittedName>
</protein>
<evidence type="ECO:0000256" key="1">
    <source>
        <dbReference type="SAM" id="SignalP"/>
    </source>
</evidence>
<dbReference type="Proteomes" id="UP000054270">
    <property type="component" value="Unassembled WGS sequence"/>
</dbReference>
<name>A0A0D2LZH7_HYPSF</name>
<dbReference type="AlphaFoldDB" id="A0A0D2LZH7"/>
<sequence length="211" mass="23013">MKFTSILTSLFGACAVLLPVLAAPVDLERRNTGVPSHIHYHSTFYRAVTGGELAHIHNYQPGHHPATYNPVPGDFAHGGALYVFADKHDAELWGDSFSSVALDKKKQTWYLVEFSYTPGHGLSTHSFHAGTEDWKNFVNGNYAGHSPHIDIVEGPVSVGHGPRLQAAVVNDKNIYQAAFASPAALSTLVVTHVSARSSKDKHRWCPSCNIM</sequence>
<evidence type="ECO:0000313" key="2">
    <source>
        <dbReference type="EMBL" id="KJA16298.1"/>
    </source>
</evidence>
<gene>
    <name evidence="2" type="ORF">HYPSUDRAFT_91387</name>
</gene>
<keyword evidence="1" id="KW-0732">Signal</keyword>
<dbReference type="OrthoDB" id="2885854at2759"/>
<organism evidence="2 3">
    <name type="scientific">Hypholoma sublateritium (strain FD-334 SS-4)</name>
    <dbReference type="NCBI Taxonomy" id="945553"/>
    <lineage>
        <taxon>Eukaryota</taxon>
        <taxon>Fungi</taxon>
        <taxon>Dikarya</taxon>
        <taxon>Basidiomycota</taxon>
        <taxon>Agaricomycotina</taxon>
        <taxon>Agaricomycetes</taxon>
        <taxon>Agaricomycetidae</taxon>
        <taxon>Agaricales</taxon>
        <taxon>Agaricineae</taxon>
        <taxon>Strophariaceae</taxon>
        <taxon>Hypholoma</taxon>
    </lineage>
</organism>
<feature type="chain" id="PRO_5002246618" evidence="1">
    <location>
        <begin position="23"/>
        <end position="211"/>
    </location>
</feature>
<feature type="signal peptide" evidence="1">
    <location>
        <begin position="1"/>
        <end position="22"/>
    </location>
</feature>
<dbReference type="EMBL" id="KN817624">
    <property type="protein sequence ID" value="KJA16298.1"/>
    <property type="molecule type" value="Genomic_DNA"/>
</dbReference>
<evidence type="ECO:0000313" key="3">
    <source>
        <dbReference type="Proteomes" id="UP000054270"/>
    </source>
</evidence>